<keyword evidence="1" id="KW-0732">Signal</keyword>
<dbReference type="EMBL" id="ML769601">
    <property type="protein sequence ID" value="KAE9392219.1"/>
    <property type="molecule type" value="Genomic_DNA"/>
</dbReference>
<accession>A0A6A4H1V8</accession>
<dbReference type="AlphaFoldDB" id="A0A6A4H1V8"/>
<evidence type="ECO:0000313" key="3">
    <source>
        <dbReference type="Proteomes" id="UP000799118"/>
    </source>
</evidence>
<reference evidence="2" key="1">
    <citation type="journal article" date="2019" name="Environ. Microbiol.">
        <title>Fungal ecological strategies reflected in gene transcription - a case study of two litter decomposers.</title>
        <authorList>
            <person name="Barbi F."/>
            <person name="Kohler A."/>
            <person name="Barry K."/>
            <person name="Baskaran P."/>
            <person name="Daum C."/>
            <person name="Fauchery L."/>
            <person name="Ihrmark K."/>
            <person name="Kuo A."/>
            <person name="LaButti K."/>
            <person name="Lipzen A."/>
            <person name="Morin E."/>
            <person name="Grigoriev I.V."/>
            <person name="Henrissat B."/>
            <person name="Lindahl B."/>
            <person name="Martin F."/>
        </authorList>
    </citation>
    <scope>NUCLEOTIDE SEQUENCE</scope>
    <source>
        <strain evidence="2">JB14</strain>
    </source>
</reference>
<organism evidence="2 3">
    <name type="scientific">Gymnopus androsaceus JB14</name>
    <dbReference type="NCBI Taxonomy" id="1447944"/>
    <lineage>
        <taxon>Eukaryota</taxon>
        <taxon>Fungi</taxon>
        <taxon>Dikarya</taxon>
        <taxon>Basidiomycota</taxon>
        <taxon>Agaricomycotina</taxon>
        <taxon>Agaricomycetes</taxon>
        <taxon>Agaricomycetidae</taxon>
        <taxon>Agaricales</taxon>
        <taxon>Marasmiineae</taxon>
        <taxon>Omphalotaceae</taxon>
        <taxon>Gymnopus</taxon>
    </lineage>
</organism>
<evidence type="ECO:0000313" key="2">
    <source>
        <dbReference type="EMBL" id="KAE9392219.1"/>
    </source>
</evidence>
<dbReference type="Proteomes" id="UP000799118">
    <property type="component" value="Unassembled WGS sequence"/>
</dbReference>
<feature type="chain" id="PRO_5025357943" evidence="1">
    <location>
        <begin position="18"/>
        <end position="273"/>
    </location>
</feature>
<evidence type="ECO:0000256" key="1">
    <source>
        <dbReference type="SAM" id="SignalP"/>
    </source>
</evidence>
<gene>
    <name evidence="2" type="ORF">BT96DRAFT_1000550</name>
</gene>
<sequence>MSCNTLLVIRSVSVVKGCVVIVTCRKPPLAHSCWYRPIIIEEMENNYRTTKDTVIKSVVSDAAALLSAQPNYIAAADVIIQRFGPIVGLAFHLSFPHGSSDFSSVHSLYHKDNNLSITDFFAAQPQNDIDFLIKELPVKEVKMGTATHTATLSFSSTLPQILTYPYEYLRTALIYVVKSTTFTLAIALALYDAKSSILKVFGQKILSAKVGEVEGQPFNGVSVIVLGDLGPTTSNTGVGCAEENIEGGDRYLEDRDWLAMADDLAAFARLNFN</sequence>
<protein>
    <submittedName>
        <fullName evidence="2">Uncharacterized protein</fullName>
    </submittedName>
</protein>
<proteinExistence type="predicted"/>
<feature type="signal peptide" evidence="1">
    <location>
        <begin position="1"/>
        <end position="17"/>
    </location>
</feature>
<keyword evidence="3" id="KW-1185">Reference proteome</keyword>
<name>A0A6A4H1V8_9AGAR</name>